<evidence type="ECO:0000313" key="3">
    <source>
        <dbReference type="EMBL" id="GAA0697899.1"/>
    </source>
</evidence>
<dbReference type="InterPro" id="IPR001296">
    <property type="entry name" value="Glyco_trans_1"/>
</dbReference>
<dbReference type="PANTHER" id="PTHR12526">
    <property type="entry name" value="GLYCOSYLTRANSFERASE"/>
    <property type="match status" value="1"/>
</dbReference>
<dbReference type="SUPFAM" id="SSF53756">
    <property type="entry name" value="UDP-Glycosyltransferase/glycogen phosphorylase"/>
    <property type="match status" value="1"/>
</dbReference>
<comment type="caution">
    <text evidence="3">The sequence shown here is derived from an EMBL/GenBank/DDBJ whole genome shotgun (WGS) entry which is preliminary data.</text>
</comment>
<dbReference type="Gene3D" id="3.40.50.2000">
    <property type="entry name" value="Glycogen Phosphorylase B"/>
    <property type="match status" value="2"/>
</dbReference>
<evidence type="ECO:0000313" key="4">
    <source>
        <dbReference type="Proteomes" id="UP001499915"/>
    </source>
</evidence>
<feature type="domain" description="Glycosyltransferase subfamily 4-like N-terminal" evidence="2">
    <location>
        <begin position="1"/>
        <end position="135"/>
    </location>
</feature>
<sequence>MEKHVIELSNALAAAGHEVVLLTDPSYAPFIQEGVELIPFNYQRSRYSPRLLFSLLKALRKLDPEIIHCHGSKAAQLVSTLDSALHVPMVATVHGIKKRLKFLRRFDAVIGVSKHITRMLSHTPNAVTIYNGIRTPEIISRSEQARLKQSLSIAPDDFLWVAVGRLAPVKGFDLLLEAMPQVDGHLLLLGDGPERASLEAQAESLGIRPRITFAGHRDDAQRLLQCADQVVISSLREGFSYVFLEAMLTRTPVISTDVPVANEILPPELICKTGSSDALAALMQRVQRSPVDLTGIMTDCAEHMTLDNMARSVQELYRHLLPQDKQQAPHE</sequence>
<dbReference type="Proteomes" id="UP001499915">
    <property type="component" value="Unassembled WGS sequence"/>
</dbReference>
<dbReference type="Pfam" id="PF13439">
    <property type="entry name" value="Glyco_transf_4"/>
    <property type="match status" value="1"/>
</dbReference>
<proteinExistence type="predicted"/>
<dbReference type="CDD" id="cd03811">
    <property type="entry name" value="GT4_GT28_WabH-like"/>
    <property type="match status" value="1"/>
</dbReference>
<feature type="domain" description="Glycosyl transferase family 1" evidence="1">
    <location>
        <begin position="146"/>
        <end position="287"/>
    </location>
</feature>
<protein>
    <submittedName>
        <fullName evidence="3">Glycosyltransferase family 4 protein</fullName>
    </submittedName>
</protein>
<dbReference type="InterPro" id="IPR028098">
    <property type="entry name" value="Glyco_trans_4-like_N"/>
</dbReference>
<reference evidence="4" key="1">
    <citation type="journal article" date="2019" name="Int. J. Syst. Evol. Microbiol.">
        <title>The Global Catalogue of Microorganisms (GCM) 10K type strain sequencing project: providing services to taxonomists for standard genome sequencing and annotation.</title>
        <authorList>
            <consortium name="The Broad Institute Genomics Platform"/>
            <consortium name="The Broad Institute Genome Sequencing Center for Infectious Disease"/>
            <person name="Wu L."/>
            <person name="Ma J."/>
        </authorList>
    </citation>
    <scope>NUCLEOTIDE SEQUENCE [LARGE SCALE GENOMIC DNA]</scope>
    <source>
        <strain evidence="4">JCM 15134</strain>
    </source>
</reference>
<dbReference type="EMBL" id="BAAAET010000003">
    <property type="protein sequence ID" value="GAA0697899.1"/>
    <property type="molecule type" value="Genomic_DNA"/>
</dbReference>
<gene>
    <name evidence="3" type="ORF">GCM10009104_27880</name>
</gene>
<organism evidence="3 4">
    <name type="scientific">Marinobacterium maritimum</name>
    <dbReference type="NCBI Taxonomy" id="500162"/>
    <lineage>
        <taxon>Bacteria</taxon>
        <taxon>Pseudomonadati</taxon>
        <taxon>Pseudomonadota</taxon>
        <taxon>Gammaproteobacteria</taxon>
        <taxon>Oceanospirillales</taxon>
        <taxon>Oceanospirillaceae</taxon>
        <taxon>Marinobacterium</taxon>
    </lineage>
</organism>
<accession>A0ABP3TFH0</accession>
<evidence type="ECO:0000259" key="1">
    <source>
        <dbReference type="Pfam" id="PF00534"/>
    </source>
</evidence>
<dbReference type="Pfam" id="PF00534">
    <property type="entry name" value="Glycos_transf_1"/>
    <property type="match status" value="1"/>
</dbReference>
<name>A0ABP3TFH0_9GAMM</name>
<evidence type="ECO:0000259" key="2">
    <source>
        <dbReference type="Pfam" id="PF13439"/>
    </source>
</evidence>
<keyword evidence="4" id="KW-1185">Reference proteome</keyword>